<evidence type="ECO:0000313" key="2">
    <source>
        <dbReference type="EMBL" id="QIR15543.1"/>
    </source>
</evidence>
<accession>A0A6G9QN82</accession>
<name>A0A6G9QN82_9GAMM</name>
<keyword evidence="3" id="KW-1185">Reference proteome</keyword>
<dbReference type="KEGG" id="saes:HBH39_14495"/>
<dbReference type="EMBL" id="CP050313">
    <property type="protein sequence ID" value="QIR15543.1"/>
    <property type="molecule type" value="Genomic_DNA"/>
</dbReference>
<dbReference type="Proteomes" id="UP000502608">
    <property type="component" value="Chromosome"/>
</dbReference>
<dbReference type="Gene3D" id="1.10.132.90">
    <property type="match status" value="1"/>
</dbReference>
<dbReference type="InterPro" id="IPR041651">
    <property type="entry name" value="DUF5610"/>
</dbReference>
<protein>
    <submittedName>
        <fullName evidence="2">DUF5610 domain-containing protein</fullName>
    </submittedName>
</protein>
<gene>
    <name evidence="2" type="ORF">HBH39_14495</name>
</gene>
<dbReference type="RefSeq" id="WP_167679399.1">
    <property type="nucleotide sequence ID" value="NZ_CP050313.1"/>
</dbReference>
<evidence type="ECO:0000259" key="1">
    <source>
        <dbReference type="Pfam" id="PF18433"/>
    </source>
</evidence>
<dbReference type="Pfam" id="PF18433">
    <property type="entry name" value="DUF5610"/>
    <property type="match status" value="1"/>
</dbReference>
<reference evidence="2 3" key="1">
    <citation type="submission" date="2020-03" db="EMBL/GenBank/DDBJ databases">
        <title>Complete genome sequence of Shewanella sp.</title>
        <authorList>
            <person name="Kim Y.-S."/>
            <person name="Kim S.-J."/>
            <person name="Jung H.-K."/>
            <person name="Kim K.-H."/>
        </authorList>
    </citation>
    <scope>NUCLEOTIDE SEQUENCE [LARGE SCALE GENOMIC DNA]</scope>
    <source>
        <strain evidence="2 3">PN3F2</strain>
    </source>
</reference>
<sequence length="204" mass="22500">MDIKPLRDYSTIRATEPKKLDDTSVTPSNSKAILNSQLENKPSMSVNQITKRLMNGQILAAQEKVTLASGNQSMALLYRSAIDAIDEELDLVLGENNVNKPLGGEIDYSPQATADRIVTFATGYFGLHQQQNVELDFDEQLNSFMDKISGAIEKGFNEAIAILDGLKVLEGDIAIGVEQTYQNVQSGLAKFKQDMLHFKDKTSE</sequence>
<proteinExistence type="predicted"/>
<organism evidence="2 3">
    <name type="scientific">Shewanella aestuarii</name>
    <dbReference type="NCBI Taxonomy" id="1028752"/>
    <lineage>
        <taxon>Bacteria</taxon>
        <taxon>Pseudomonadati</taxon>
        <taxon>Pseudomonadota</taxon>
        <taxon>Gammaproteobacteria</taxon>
        <taxon>Alteromonadales</taxon>
        <taxon>Shewanellaceae</taxon>
        <taxon>Shewanella</taxon>
    </lineage>
</organism>
<dbReference type="AlphaFoldDB" id="A0A6G9QN82"/>
<evidence type="ECO:0000313" key="3">
    <source>
        <dbReference type="Proteomes" id="UP000502608"/>
    </source>
</evidence>
<feature type="domain" description="DUF5610" evidence="1">
    <location>
        <begin position="71"/>
        <end position="191"/>
    </location>
</feature>